<name>A0ABS3YDW8_9BACT</name>
<protein>
    <submittedName>
        <fullName evidence="2">Uncharacterized protein</fullName>
    </submittedName>
</protein>
<dbReference type="EMBL" id="JAGHKP010000002">
    <property type="protein sequence ID" value="MBO9152879.1"/>
    <property type="molecule type" value="Genomic_DNA"/>
</dbReference>
<organism evidence="2 3">
    <name type="scientific">Chitinophaga chungangae</name>
    <dbReference type="NCBI Taxonomy" id="2821488"/>
    <lineage>
        <taxon>Bacteria</taxon>
        <taxon>Pseudomonadati</taxon>
        <taxon>Bacteroidota</taxon>
        <taxon>Chitinophagia</taxon>
        <taxon>Chitinophagales</taxon>
        <taxon>Chitinophagaceae</taxon>
        <taxon>Chitinophaga</taxon>
    </lineage>
</organism>
<dbReference type="RefSeq" id="WP_209145857.1">
    <property type="nucleotide sequence ID" value="NZ_JAGHKP010000002.1"/>
</dbReference>
<keyword evidence="3" id="KW-1185">Reference proteome</keyword>
<gene>
    <name evidence="2" type="ORF">J7I43_11690</name>
</gene>
<comment type="caution">
    <text evidence="2">The sequence shown here is derived from an EMBL/GenBank/DDBJ whole genome shotgun (WGS) entry which is preliminary data.</text>
</comment>
<evidence type="ECO:0000313" key="3">
    <source>
        <dbReference type="Proteomes" id="UP000679126"/>
    </source>
</evidence>
<feature type="region of interest" description="Disordered" evidence="1">
    <location>
        <begin position="1"/>
        <end position="25"/>
    </location>
</feature>
<evidence type="ECO:0000256" key="1">
    <source>
        <dbReference type="SAM" id="MobiDB-lite"/>
    </source>
</evidence>
<accession>A0ABS3YDW8</accession>
<dbReference type="Proteomes" id="UP000679126">
    <property type="component" value="Unassembled WGS sequence"/>
</dbReference>
<sequence>MNTNRKSPRAFRIDSSKTSSGPQYTSYHSRAYRCSANRPVGDGKIGFRAHVKNDAAKEEYVAVLKQIGLLSDVAVMGFDKAFEHSSPGDRKYMSSIKNENIETLLDALNERRGALIKQIYISC</sequence>
<evidence type="ECO:0000313" key="2">
    <source>
        <dbReference type="EMBL" id="MBO9152879.1"/>
    </source>
</evidence>
<feature type="compositionally biased region" description="Polar residues" evidence="1">
    <location>
        <begin position="16"/>
        <end position="25"/>
    </location>
</feature>
<reference evidence="3" key="1">
    <citation type="submission" date="2021-03" db="EMBL/GenBank/DDBJ databases">
        <title>Assistant Professor.</title>
        <authorList>
            <person name="Huq M.A."/>
        </authorList>
    </citation>
    <scope>NUCLEOTIDE SEQUENCE [LARGE SCALE GENOMIC DNA]</scope>
    <source>
        <strain evidence="3">MAH-28</strain>
    </source>
</reference>
<proteinExistence type="predicted"/>